<protein>
    <submittedName>
        <fullName evidence="1">Uncharacterized protein</fullName>
    </submittedName>
</protein>
<dbReference type="GeneID" id="60598276"/>
<organism evidence="1 2">
    <name type="scientific">Sulfurisphaera tokodaii</name>
    <dbReference type="NCBI Taxonomy" id="111955"/>
    <lineage>
        <taxon>Archaea</taxon>
        <taxon>Thermoproteota</taxon>
        <taxon>Thermoprotei</taxon>
        <taxon>Sulfolobales</taxon>
        <taxon>Sulfolobaceae</taxon>
        <taxon>Sulfurisphaera</taxon>
    </lineage>
</organism>
<accession>A0A832TM93</accession>
<sequence>MDRKSYLGQDLACPSCGSHHIVKCGWVGRSMGDCGKHFLCDTSNHKYEGYF</sequence>
<proteinExistence type="predicted"/>
<evidence type="ECO:0000313" key="1">
    <source>
        <dbReference type="EMBL" id="HII75233.1"/>
    </source>
</evidence>
<evidence type="ECO:0000313" key="2">
    <source>
        <dbReference type="Proteomes" id="UP000646844"/>
    </source>
</evidence>
<reference evidence="1" key="1">
    <citation type="journal article" date="2020" name="bioRxiv">
        <title>A rank-normalized archaeal taxonomy based on genome phylogeny resolves widespread incomplete and uneven classifications.</title>
        <authorList>
            <person name="Rinke C."/>
            <person name="Chuvochina M."/>
            <person name="Mussig A.J."/>
            <person name="Chaumeil P.-A."/>
            <person name="Waite D.W."/>
            <person name="Whitman W.B."/>
            <person name="Parks D.H."/>
            <person name="Hugenholtz P."/>
        </authorList>
    </citation>
    <scope>NUCLEOTIDE SEQUENCE</scope>
    <source>
        <strain evidence="1">UBA8838</strain>
    </source>
</reference>
<name>A0A832TM93_9CREN</name>
<dbReference type="EMBL" id="DUJO01000056">
    <property type="protein sequence ID" value="HII75233.1"/>
    <property type="molecule type" value="Genomic_DNA"/>
</dbReference>
<dbReference type="RefSeq" id="WP_198429721.1">
    <property type="nucleotide sequence ID" value="NZ_BAABQO010000002.1"/>
</dbReference>
<dbReference type="Proteomes" id="UP000646844">
    <property type="component" value="Unassembled WGS sequence"/>
</dbReference>
<comment type="caution">
    <text evidence="1">The sequence shown here is derived from an EMBL/GenBank/DDBJ whole genome shotgun (WGS) entry which is preliminary data.</text>
</comment>
<gene>
    <name evidence="1" type="ORF">HA332_12915</name>
</gene>
<dbReference type="AlphaFoldDB" id="A0A832TM93"/>